<name>A0A9N9E978_9GLOM</name>
<proteinExistence type="predicted"/>
<organism evidence="1 2">
    <name type="scientific">Ambispora leptoticha</name>
    <dbReference type="NCBI Taxonomy" id="144679"/>
    <lineage>
        <taxon>Eukaryota</taxon>
        <taxon>Fungi</taxon>
        <taxon>Fungi incertae sedis</taxon>
        <taxon>Mucoromycota</taxon>
        <taxon>Glomeromycotina</taxon>
        <taxon>Glomeromycetes</taxon>
        <taxon>Archaeosporales</taxon>
        <taxon>Ambisporaceae</taxon>
        <taxon>Ambispora</taxon>
    </lineage>
</organism>
<sequence>MLDEAMFEALQDEEMQKRQEEEKVIISEEMQNNADESDEIRFWNFEEISTRNHSTSSLPPPNLKTRTNSILHLPKMPKLQTSITIAPINTHTSERKRSLEIEPEKYNNKRLMIKKPAPTTLS</sequence>
<reference evidence="1" key="1">
    <citation type="submission" date="2021-06" db="EMBL/GenBank/DDBJ databases">
        <authorList>
            <person name="Kallberg Y."/>
            <person name="Tangrot J."/>
            <person name="Rosling A."/>
        </authorList>
    </citation>
    <scope>NUCLEOTIDE SEQUENCE</scope>
    <source>
        <strain evidence="1">FL130A</strain>
    </source>
</reference>
<dbReference type="EMBL" id="CAJVPS010011851">
    <property type="protein sequence ID" value="CAG8667427.1"/>
    <property type="molecule type" value="Genomic_DNA"/>
</dbReference>
<evidence type="ECO:0000313" key="2">
    <source>
        <dbReference type="Proteomes" id="UP000789508"/>
    </source>
</evidence>
<evidence type="ECO:0000313" key="1">
    <source>
        <dbReference type="EMBL" id="CAG8667427.1"/>
    </source>
</evidence>
<comment type="caution">
    <text evidence="1">The sequence shown here is derived from an EMBL/GenBank/DDBJ whole genome shotgun (WGS) entry which is preliminary data.</text>
</comment>
<gene>
    <name evidence="1" type="ORF">ALEPTO_LOCUS10496</name>
</gene>
<feature type="non-terminal residue" evidence="1">
    <location>
        <position position="1"/>
    </location>
</feature>
<dbReference type="Proteomes" id="UP000789508">
    <property type="component" value="Unassembled WGS sequence"/>
</dbReference>
<accession>A0A9N9E978</accession>
<protein>
    <submittedName>
        <fullName evidence="1">9230_t:CDS:1</fullName>
    </submittedName>
</protein>
<keyword evidence="2" id="KW-1185">Reference proteome</keyword>
<dbReference type="AlphaFoldDB" id="A0A9N9E978"/>